<feature type="transmembrane region" description="Helical" evidence="5">
    <location>
        <begin position="92"/>
        <end position="113"/>
    </location>
</feature>
<evidence type="ECO:0000256" key="2">
    <source>
        <dbReference type="ARBA" id="ARBA00022692"/>
    </source>
</evidence>
<dbReference type="InterPro" id="IPR052114">
    <property type="entry name" value="ER_autophagy_membrane_reg"/>
</dbReference>
<dbReference type="Pfam" id="PF24456">
    <property type="entry name" value="RHD_RETREG1-3"/>
    <property type="match status" value="1"/>
</dbReference>
<gene>
    <name evidence="7" type="ORF">ONB1V03_LOCUS17849</name>
</gene>
<keyword evidence="3 5" id="KW-1133">Transmembrane helix</keyword>
<dbReference type="GO" id="GO:0005783">
    <property type="term" value="C:endoplasmic reticulum"/>
    <property type="evidence" value="ECO:0007669"/>
    <property type="project" value="UniProtKB-ARBA"/>
</dbReference>
<evidence type="ECO:0000256" key="3">
    <source>
        <dbReference type="ARBA" id="ARBA00022989"/>
    </source>
</evidence>
<dbReference type="Proteomes" id="UP000728032">
    <property type="component" value="Unassembled WGS sequence"/>
</dbReference>
<dbReference type="EMBL" id="CAJPVJ010023117">
    <property type="protein sequence ID" value="CAG2178424.1"/>
    <property type="molecule type" value="Genomic_DNA"/>
</dbReference>
<dbReference type="AlphaFoldDB" id="A0A7R9MJA7"/>
<evidence type="ECO:0000313" key="7">
    <source>
        <dbReference type="EMBL" id="CAD7661288.1"/>
    </source>
</evidence>
<protein>
    <recommendedName>
        <fullName evidence="6">RETREG1-3/ARL6IP-like N-terminal reticulon-homology domain-containing protein</fullName>
    </recommendedName>
</protein>
<feature type="transmembrane region" description="Helical" evidence="5">
    <location>
        <begin position="184"/>
        <end position="200"/>
    </location>
</feature>
<feature type="domain" description="RETREG1-3/ARL6IP-like N-terminal reticulon-homology" evidence="6">
    <location>
        <begin position="51"/>
        <end position="220"/>
    </location>
</feature>
<evidence type="ECO:0000313" key="8">
    <source>
        <dbReference type="Proteomes" id="UP000728032"/>
    </source>
</evidence>
<evidence type="ECO:0000259" key="6">
    <source>
        <dbReference type="Pfam" id="PF24456"/>
    </source>
</evidence>
<name>A0A7R9MJA7_9ACAR</name>
<proteinExistence type="predicted"/>
<keyword evidence="2 5" id="KW-0812">Transmembrane</keyword>
<dbReference type="EMBL" id="OC937942">
    <property type="protein sequence ID" value="CAD7661288.1"/>
    <property type="molecule type" value="Genomic_DNA"/>
</dbReference>
<dbReference type="InterPro" id="IPR057282">
    <property type="entry name" value="RETREG1-3-like_RHD"/>
</dbReference>
<sequence length="223" mass="25053">MTVTDMSVDELNGRTCDIILSIEPMADSSGDGSAGDTAIHKNGLKECLRDWRQLVLRLHSVLVWEVSDACPLVLWTVVSLVFFLIWYLDVSVLTTLSVLGIIGSVLDYGLPILNHNFFNPSKWSASDETKLEKICGELCDNWKVITTSYSQWQRMKTSNPKLYYAVVLSSLLGLSWIGNVVHNLLLTYLLVLFVVLFPGLKQRGFVDKYSALLASYVCKLKRN</sequence>
<reference evidence="7" key="1">
    <citation type="submission" date="2020-11" db="EMBL/GenBank/DDBJ databases">
        <authorList>
            <person name="Tran Van P."/>
        </authorList>
    </citation>
    <scope>NUCLEOTIDE SEQUENCE</scope>
</reference>
<keyword evidence="4 5" id="KW-0472">Membrane</keyword>
<evidence type="ECO:0000256" key="4">
    <source>
        <dbReference type="ARBA" id="ARBA00023136"/>
    </source>
</evidence>
<evidence type="ECO:0000256" key="5">
    <source>
        <dbReference type="SAM" id="Phobius"/>
    </source>
</evidence>
<dbReference type="GO" id="GO:0016020">
    <property type="term" value="C:membrane"/>
    <property type="evidence" value="ECO:0007669"/>
    <property type="project" value="UniProtKB-SubCell"/>
</dbReference>
<feature type="transmembrane region" description="Helical" evidence="5">
    <location>
        <begin position="61"/>
        <end position="86"/>
    </location>
</feature>
<evidence type="ECO:0000256" key="1">
    <source>
        <dbReference type="ARBA" id="ARBA00004141"/>
    </source>
</evidence>
<comment type="subcellular location">
    <subcellularLocation>
        <location evidence="1">Membrane</location>
        <topology evidence="1">Multi-pass membrane protein</topology>
    </subcellularLocation>
</comment>
<dbReference type="PANTHER" id="PTHR20952:SF0">
    <property type="entry name" value="ADP-RIBOSYLATION FACTOR-LIKE PROTEIN 6-INTERACTING PROTEIN 1"/>
    <property type="match status" value="1"/>
</dbReference>
<accession>A0A7R9MJA7</accession>
<dbReference type="PANTHER" id="PTHR20952">
    <property type="entry name" value="ADP-RIBOSYLATION-LIKE FACTOR 6-INTERACTING PROTEIN"/>
    <property type="match status" value="1"/>
</dbReference>
<organism evidence="7">
    <name type="scientific">Oppiella nova</name>
    <dbReference type="NCBI Taxonomy" id="334625"/>
    <lineage>
        <taxon>Eukaryota</taxon>
        <taxon>Metazoa</taxon>
        <taxon>Ecdysozoa</taxon>
        <taxon>Arthropoda</taxon>
        <taxon>Chelicerata</taxon>
        <taxon>Arachnida</taxon>
        <taxon>Acari</taxon>
        <taxon>Acariformes</taxon>
        <taxon>Sarcoptiformes</taxon>
        <taxon>Oribatida</taxon>
        <taxon>Brachypylina</taxon>
        <taxon>Oppioidea</taxon>
        <taxon>Oppiidae</taxon>
        <taxon>Oppiella</taxon>
    </lineage>
</organism>
<dbReference type="OrthoDB" id="6416122at2759"/>
<keyword evidence="8" id="KW-1185">Reference proteome</keyword>